<reference evidence="2 3" key="1">
    <citation type="submission" date="2014-04" db="EMBL/GenBank/DDBJ databases">
        <title>Genome evolution of avian class.</title>
        <authorList>
            <person name="Zhang G."/>
            <person name="Li C."/>
        </authorList>
    </citation>
    <scope>NUCLEOTIDE SEQUENCE [LARGE SCALE GENOMIC DNA]</scope>
    <source>
        <strain evidence="2">BGI_N308</strain>
    </source>
</reference>
<dbReference type="InterPro" id="IPR001909">
    <property type="entry name" value="KRAB"/>
</dbReference>
<feature type="non-terminal residue" evidence="2">
    <location>
        <position position="62"/>
    </location>
</feature>
<keyword evidence="3" id="KW-1185">Reference proteome</keyword>
<dbReference type="CDD" id="cd07765">
    <property type="entry name" value="KRAB_A-box"/>
    <property type="match status" value="1"/>
</dbReference>
<dbReference type="Pfam" id="PF01352">
    <property type="entry name" value="KRAB"/>
    <property type="match status" value="1"/>
</dbReference>
<dbReference type="AlphaFoldDB" id="A0A093I4E4"/>
<dbReference type="PANTHER" id="PTHR23232">
    <property type="entry name" value="KRAB DOMAIN C2H2 ZINC FINGER"/>
    <property type="match status" value="1"/>
</dbReference>
<dbReference type="Gene3D" id="6.10.140.140">
    <property type="match status" value="1"/>
</dbReference>
<dbReference type="EMBL" id="KL206819">
    <property type="protein sequence ID" value="KFV86082.1"/>
    <property type="molecule type" value="Genomic_DNA"/>
</dbReference>
<evidence type="ECO:0000313" key="3">
    <source>
        <dbReference type="Proteomes" id="UP000053584"/>
    </source>
</evidence>
<dbReference type="InterPro" id="IPR036051">
    <property type="entry name" value="KRAB_dom_sf"/>
</dbReference>
<protein>
    <submittedName>
        <fullName evidence="2">Protein ZNF783</fullName>
    </submittedName>
</protein>
<proteinExistence type="predicted"/>
<dbReference type="Proteomes" id="UP000053584">
    <property type="component" value="Unassembled WGS sequence"/>
</dbReference>
<dbReference type="GO" id="GO:0006355">
    <property type="term" value="P:regulation of DNA-templated transcription"/>
    <property type="evidence" value="ECO:0007669"/>
    <property type="project" value="InterPro"/>
</dbReference>
<evidence type="ECO:0000259" key="1">
    <source>
        <dbReference type="PROSITE" id="PS50805"/>
    </source>
</evidence>
<sequence length="62" mass="7294">FQVPVTFDDVSVYFSESEWGKLDKWQKDLYKTVMTGNYELLISLDYAISKPDLLSRIERGEE</sequence>
<organism evidence="2 3">
    <name type="scientific">Struthio camelus australis</name>
    <dbReference type="NCBI Taxonomy" id="441894"/>
    <lineage>
        <taxon>Eukaryota</taxon>
        <taxon>Metazoa</taxon>
        <taxon>Chordata</taxon>
        <taxon>Craniata</taxon>
        <taxon>Vertebrata</taxon>
        <taxon>Euteleostomi</taxon>
        <taxon>Archelosauria</taxon>
        <taxon>Archosauria</taxon>
        <taxon>Dinosauria</taxon>
        <taxon>Saurischia</taxon>
        <taxon>Theropoda</taxon>
        <taxon>Coelurosauria</taxon>
        <taxon>Aves</taxon>
        <taxon>Palaeognathae</taxon>
        <taxon>Struthioniformes</taxon>
        <taxon>Struthionidae</taxon>
        <taxon>Struthio</taxon>
    </lineage>
</organism>
<dbReference type="PROSITE" id="PS50805">
    <property type="entry name" value="KRAB"/>
    <property type="match status" value="1"/>
</dbReference>
<dbReference type="SUPFAM" id="SSF109640">
    <property type="entry name" value="KRAB domain (Kruppel-associated box)"/>
    <property type="match status" value="1"/>
</dbReference>
<dbReference type="PANTHER" id="PTHR23232:SF118">
    <property type="entry name" value="ZINC FINGER PROTEIN 746"/>
    <property type="match status" value="1"/>
</dbReference>
<gene>
    <name evidence="2" type="ORF">N308_07323</name>
</gene>
<accession>A0A093I4E4</accession>
<feature type="domain" description="KRAB" evidence="1">
    <location>
        <begin position="5"/>
        <end position="62"/>
    </location>
</feature>
<dbReference type="SMART" id="SM00349">
    <property type="entry name" value="KRAB"/>
    <property type="match status" value="1"/>
</dbReference>
<dbReference type="STRING" id="441894.ENSSCUP00000024682"/>
<name>A0A093I4E4_STRCA</name>
<dbReference type="InterPro" id="IPR050169">
    <property type="entry name" value="Krueppel_C2H2_ZnF"/>
</dbReference>
<evidence type="ECO:0000313" key="2">
    <source>
        <dbReference type="EMBL" id="KFV86082.1"/>
    </source>
</evidence>
<feature type="non-terminal residue" evidence="2">
    <location>
        <position position="1"/>
    </location>
</feature>